<comment type="caution">
    <text evidence="1">The sequence shown here is derived from an EMBL/GenBank/DDBJ whole genome shotgun (WGS) entry which is preliminary data.</text>
</comment>
<name>A0ACC2H9H1_DALPE</name>
<dbReference type="Proteomes" id="UP001157502">
    <property type="component" value="Chromosome 4"/>
</dbReference>
<organism evidence="1 2">
    <name type="scientific">Dallia pectoralis</name>
    <name type="common">Alaska blackfish</name>
    <dbReference type="NCBI Taxonomy" id="75939"/>
    <lineage>
        <taxon>Eukaryota</taxon>
        <taxon>Metazoa</taxon>
        <taxon>Chordata</taxon>
        <taxon>Craniata</taxon>
        <taxon>Vertebrata</taxon>
        <taxon>Euteleostomi</taxon>
        <taxon>Actinopterygii</taxon>
        <taxon>Neopterygii</taxon>
        <taxon>Teleostei</taxon>
        <taxon>Protacanthopterygii</taxon>
        <taxon>Esociformes</taxon>
        <taxon>Umbridae</taxon>
        <taxon>Dallia</taxon>
    </lineage>
</organism>
<dbReference type="EMBL" id="CM055731">
    <property type="protein sequence ID" value="KAJ8012604.1"/>
    <property type="molecule type" value="Genomic_DNA"/>
</dbReference>
<reference evidence="1" key="1">
    <citation type="submission" date="2021-05" db="EMBL/GenBank/DDBJ databases">
        <authorList>
            <person name="Pan Q."/>
            <person name="Jouanno E."/>
            <person name="Zahm M."/>
            <person name="Klopp C."/>
            <person name="Cabau C."/>
            <person name="Louis A."/>
            <person name="Berthelot C."/>
            <person name="Parey E."/>
            <person name="Roest Crollius H."/>
            <person name="Montfort J."/>
            <person name="Robinson-Rechavi M."/>
            <person name="Bouchez O."/>
            <person name="Lampietro C."/>
            <person name="Lopez Roques C."/>
            <person name="Donnadieu C."/>
            <person name="Postlethwait J."/>
            <person name="Bobe J."/>
            <person name="Dillon D."/>
            <person name="Chandos A."/>
            <person name="von Hippel F."/>
            <person name="Guiguen Y."/>
        </authorList>
    </citation>
    <scope>NUCLEOTIDE SEQUENCE</scope>
    <source>
        <strain evidence="1">YG-Jan2019</strain>
    </source>
</reference>
<protein>
    <submittedName>
        <fullName evidence="1">Uncharacterized protein</fullName>
    </submittedName>
</protein>
<evidence type="ECO:0000313" key="2">
    <source>
        <dbReference type="Proteomes" id="UP001157502"/>
    </source>
</evidence>
<sequence length="137" mass="15965">MTLGRVVSKGCQVRFSRVPAHVGVIGNEAVDRVAKKALRKEVVTLGVKWSKGEAKSIIWAKMERWQVQWDEELKGRHLYRIQRKSWHGPLKSSSIHPRVQGNFFTHWARKRISITGRANRAIRMEIQRQDKDTVLQR</sequence>
<keyword evidence="2" id="KW-1185">Reference proteome</keyword>
<proteinExistence type="predicted"/>
<evidence type="ECO:0000313" key="1">
    <source>
        <dbReference type="EMBL" id="KAJ8012604.1"/>
    </source>
</evidence>
<accession>A0ACC2H9H1</accession>
<gene>
    <name evidence="1" type="ORF">DPEC_G00044590</name>
</gene>